<sequence>MAATSQFANRYRKDLSIENIRTKIARRKSLSQKENRHQQFEKSRQLRVGDVNIQVSKGKGLPRLDETNEVLSPEKGRAKRTTKENANERVEMLRRFKEEKELRKLKEQRERAQRGVFKVGRYKPEVPGFLPPVAPASMVRITRSKAKNQEEQTAKMPRSRLPVVCPPISPPPPLKFTEIINQISNSLFLTKTGDLECSMKRHVEQNIELDPPEEEPTPNSQNPAAQEFDQDEVFLEKGNVPTTHLPVPARTRMCSFAPQNFVFQPLEGLATYKVTPMTPSRANSFLTPDLSWSPRKTNVKNKDAVPSATETIFMHLWFFRNVLRVETERLTSYCLQWNGTSELDIAEESKDLIRKTVGQTRLLIAERFKHFEGLVDNCEFKRGEKETTCTDLDGFWDMVKFQVDDVSKKFADLGKLQANGWNPVNIAENKRPPKKTVHRGITKPKQRAAAGAAARKRLAAVKAALKSNMKQEEEAAGETEDSERPKEVGKVVFDAGFFRVESPAKYFPGQCSVLVSLGGWND</sequence>
<comment type="similarity">
    <text evidence="1">Belongs to the SAPAP family.</text>
</comment>
<dbReference type="GO" id="GO:0051642">
    <property type="term" value="P:centrosome localization"/>
    <property type="evidence" value="ECO:0007669"/>
    <property type="project" value="TreeGrafter"/>
</dbReference>
<gene>
    <name evidence="3" type="primary">DLGAP5</name>
</gene>
<reference evidence="3" key="2">
    <citation type="submission" date="2025-09" db="UniProtKB">
        <authorList>
            <consortium name="Ensembl"/>
        </authorList>
    </citation>
    <scope>IDENTIFICATION</scope>
</reference>
<dbReference type="PANTHER" id="PTHR12353:SF1">
    <property type="entry name" value="DISKS LARGE-ASSOCIATED PROTEIN 5"/>
    <property type="match status" value="1"/>
</dbReference>
<evidence type="ECO:0000313" key="3">
    <source>
        <dbReference type="Ensembl" id="ENSSPUP00000006064.1"/>
    </source>
</evidence>
<organism evidence="3 4">
    <name type="scientific">Sphenodon punctatus</name>
    <name type="common">Tuatara</name>
    <name type="synonym">Hatteria punctata</name>
    <dbReference type="NCBI Taxonomy" id="8508"/>
    <lineage>
        <taxon>Eukaryota</taxon>
        <taxon>Metazoa</taxon>
        <taxon>Chordata</taxon>
        <taxon>Craniata</taxon>
        <taxon>Vertebrata</taxon>
        <taxon>Euteleostomi</taxon>
        <taxon>Lepidosauria</taxon>
        <taxon>Sphenodontia</taxon>
        <taxon>Sphenodontidae</taxon>
        <taxon>Sphenodon</taxon>
    </lineage>
</organism>
<dbReference type="GO" id="GO:0007052">
    <property type="term" value="P:mitotic spindle organization"/>
    <property type="evidence" value="ECO:0007669"/>
    <property type="project" value="TreeGrafter"/>
</dbReference>
<dbReference type="GO" id="GO:0023052">
    <property type="term" value="P:signaling"/>
    <property type="evidence" value="ECO:0007669"/>
    <property type="project" value="InterPro"/>
</dbReference>
<feature type="coiled-coil region" evidence="2">
    <location>
        <begin position="83"/>
        <end position="115"/>
    </location>
</feature>
<evidence type="ECO:0000313" key="4">
    <source>
        <dbReference type="Proteomes" id="UP000694392"/>
    </source>
</evidence>
<dbReference type="GO" id="GO:0005829">
    <property type="term" value="C:cytosol"/>
    <property type="evidence" value="ECO:0007669"/>
    <property type="project" value="Ensembl"/>
</dbReference>
<name>A0A8D0GJC0_SPHPU</name>
<dbReference type="GO" id="GO:0072686">
    <property type="term" value="C:mitotic spindle"/>
    <property type="evidence" value="ECO:0007669"/>
    <property type="project" value="Ensembl"/>
</dbReference>
<evidence type="ECO:0000256" key="2">
    <source>
        <dbReference type="SAM" id="Coils"/>
    </source>
</evidence>
<keyword evidence="4" id="KW-1185">Reference proteome</keyword>
<proteinExistence type="inferred from homology"/>
<dbReference type="AlphaFoldDB" id="A0A8D0GJC0"/>
<dbReference type="InterPro" id="IPR005026">
    <property type="entry name" value="SAPAP"/>
</dbReference>
<dbReference type="GO" id="GO:0005634">
    <property type="term" value="C:nucleus"/>
    <property type="evidence" value="ECO:0007669"/>
    <property type="project" value="Ensembl"/>
</dbReference>
<dbReference type="GO" id="GO:0007059">
    <property type="term" value="P:chromosome segregation"/>
    <property type="evidence" value="ECO:0007669"/>
    <property type="project" value="TreeGrafter"/>
</dbReference>
<dbReference type="GeneTree" id="ENSGT00940000158652"/>
<dbReference type="Pfam" id="PF03359">
    <property type="entry name" value="GKAP"/>
    <property type="match status" value="1"/>
</dbReference>
<reference evidence="3" key="1">
    <citation type="submission" date="2025-08" db="UniProtKB">
        <authorList>
            <consortium name="Ensembl"/>
        </authorList>
    </citation>
    <scope>IDENTIFICATION</scope>
</reference>
<protein>
    <submittedName>
        <fullName evidence="3">DLG associated protein 5</fullName>
    </submittedName>
</protein>
<dbReference type="OMA" id="PFDMPML"/>
<dbReference type="Ensembl" id="ENSSPUT00000006453.1">
    <property type="protein sequence ID" value="ENSSPUP00000006064.1"/>
    <property type="gene ID" value="ENSSPUG00000004668.1"/>
</dbReference>
<evidence type="ECO:0000256" key="1">
    <source>
        <dbReference type="ARBA" id="ARBA00008839"/>
    </source>
</evidence>
<dbReference type="GO" id="GO:0007346">
    <property type="term" value="P:regulation of mitotic cell cycle"/>
    <property type="evidence" value="ECO:0007669"/>
    <property type="project" value="TreeGrafter"/>
</dbReference>
<dbReference type="PANTHER" id="PTHR12353">
    <property type="entry name" value="DISKS LARGE-ASSOCIATED PROTEIN DAP SAP90/PSD-95-ASSOCIATED PROTEIN"/>
    <property type="match status" value="1"/>
</dbReference>
<dbReference type="GO" id="GO:0031616">
    <property type="term" value="C:spindle pole centrosome"/>
    <property type="evidence" value="ECO:0007669"/>
    <property type="project" value="Ensembl"/>
</dbReference>
<accession>A0A8D0GJC0</accession>
<feature type="coiled-coil region" evidence="2">
    <location>
        <begin position="455"/>
        <end position="482"/>
    </location>
</feature>
<keyword evidence="2" id="KW-0175">Coiled coil</keyword>
<dbReference type="Proteomes" id="UP000694392">
    <property type="component" value="Unplaced"/>
</dbReference>
<dbReference type="GO" id="GO:0008017">
    <property type="term" value="F:microtubule binding"/>
    <property type="evidence" value="ECO:0007669"/>
    <property type="project" value="TreeGrafter"/>
</dbReference>
<dbReference type="GO" id="GO:0051382">
    <property type="term" value="P:kinetochore assembly"/>
    <property type="evidence" value="ECO:0007669"/>
    <property type="project" value="TreeGrafter"/>
</dbReference>